<protein>
    <recommendedName>
        <fullName evidence="4">SAP domain-containing protein</fullName>
    </recommendedName>
</protein>
<dbReference type="InParanoid" id="D3B0R7"/>
<name>D3B0R7_HETP5</name>
<dbReference type="EMBL" id="ADBJ01000008">
    <property type="protein sequence ID" value="EFA84891.1"/>
    <property type="molecule type" value="Genomic_DNA"/>
</dbReference>
<feature type="compositionally biased region" description="Acidic residues" evidence="1">
    <location>
        <begin position="383"/>
        <end position="396"/>
    </location>
</feature>
<gene>
    <name evidence="2" type="ORF">PPL_01884</name>
</gene>
<evidence type="ECO:0000256" key="1">
    <source>
        <dbReference type="SAM" id="MobiDB-lite"/>
    </source>
</evidence>
<proteinExistence type="predicted"/>
<comment type="caution">
    <text evidence="2">The sequence shown here is derived from an EMBL/GenBank/DDBJ whole genome shotgun (WGS) entry which is preliminary data.</text>
</comment>
<dbReference type="RefSeq" id="XP_020437002.1">
    <property type="nucleotide sequence ID" value="XM_020572885.1"/>
</dbReference>
<sequence>MTTKEILDHKVYNRDELVKMKRPELVEIMKAYSLKHSGLKKDLLVSAIINHQEHLADLKSKLITDNSIEKYHRGTVQYRLPTLIIYRIIRDLWHDDITVILNTDQLRSNYRWLLSIALVSKELFKLISSLFTRVDLCKRNTSAFDPLYCAGQLLKDNVINPLSVLKNISHLTMSMVTFKDLTDKTTTCTSIELGLIFNSVRKLKIIYAREKSLLMQHYRQHQGIAHAATIDTTDIARHFPLGHDNINFIKSQLNSITKLIVWNVQWGIGLAMSRLLCSPECKVRILYAINSGNWVSDTLATNRTIETLDIGDDLATTLKVAAKSPSIKQIILHNYNNNHSAYTKQDHFRASGFVVEHTWDSDSDSDGSLYFSDSDDSNFYLYDSDDDYDDSDDDDYYGGPPPGSCRII</sequence>
<reference evidence="2 3" key="1">
    <citation type="journal article" date="2011" name="Genome Res.">
        <title>Phylogeny-wide analysis of social amoeba genomes highlights ancient origins for complex intercellular communication.</title>
        <authorList>
            <person name="Heidel A.J."/>
            <person name="Lawal H.M."/>
            <person name="Felder M."/>
            <person name="Schilde C."/>
            <person name="Helps N.R."/>
            <person name="Tunggal B."/>
            <person name="Rivero F."/>
            <person name="John U."/>
            <person name="Schleicher M."/>
            <person name="Eichinger L."/>
            <person name="Platzer M."/>
            <person name="Noegel A.A."/>
            <person name="Schaap P."/>
            <person name="Gloeckner G."/>
        </authorList>
    </citation>
    <scope>NUCLEOTIDE SEQUENCE [LARGE SCALE GENOMIC DNA]</scope>
    <source>
        <strain evidence="3">ATCC 26659 / Pp 5 / PN500</strain>
    </source>
</reference>
<feature type="region of interest" description="Disordered" evidence="1">
    <location>
        <begin position="383"/>
        <end position="403"/>
    </location>
</feature>
<keyword evidence="3" id="KW-1185">Reference proteome</keyword>
<dbReference type="GeneID" id="31357411"/>
<dbReference type="AlphaFoldDB" id="D3B0R7"/>
<dbReference type="Proteomes" id="UP000001396">
    <property type="component" value="Unassembled WGS sequence"/>
</dbReference>
<evidence type="ECO:0008006" key="4">
    <source>
        <dbReference type="Google" id="ProtNLM"/>
    </source>
</evidence>
<evidence type="ECO:0000313" key="3">
    <source>
        <dbReference type="Proteomes" id="UP000001396"/>
    </source>
</evidence>
<organism evidence="2 3">
    <name type="scientific">Heterostelium pallidum (strain ATCC 26659 / Pp 5 / PN500)</name>
    <name type="common">Cellular slime mold</name>
    <name type="synonym">Polysphondylium pallidum</name>
    <dbReference type="NCBI Taxonomy" id="670386"/>
    <lineage>
        <taxon>Eukaryota</taxon>
        <taxon>Amoebozoa</taxon>
        <taxon>Evosea</taxon>
        <taxon>Eumycetozoa</taxon>
        <taxon>Dictyostelia</taxon>
        <taxon>Acytosteliales</taxon>
        <taxon>Acytosteliaceae</taxon>
        <taxon>Heterostelium</taxon>
    </lineage>
</organism>
<accession>D3B0R7</accession>
<evidence type="ECO:0000313" key="2">
    <source>
        <dbReference type="EMBL" id="EFA84891.1"/>
    </source>
</evidence>